<dbReference type="PROSITE" id="PS50014">
    <property type="entry name" value="BROMODOMAIN_2"/>
    <property type="match status" value="1"/>
</dbReference>
<feature type="domain" description="Bromo" evidence="4">
    <location>
        <begin position="325"/>
        <end position="390"/>
    </location>
</feature>
<dbReference type="Pfam" id="PF00439">
    <property type="entry name" value="Bromodomain"/>
    <property type="match status" value="1"/>
</dbReference>
<dbReference type="SUPFAM" id="SSF54695">
    <property type="entry name" value="POZ domain"/>
    <property type="match status" value="1"/>
</dbReference>
<dbReference type="InterPro" id="IPR050935">
    <property type="entry name" value="Bromo_chromatin_reader"/>
</dbReference>
<dbReference type="AlphaFoldDB" id="A0AAN9YRX6"/>
<dbReference type="GO" id="GO:0000785">
    <property type="term" value="C:chromatin"/>
    <property type="evidence" value="ECO:0007669"/>
    <property type="project" value="TreeGrafter"/>
</dbReference>
<evidence type="ECO:0000313" key="7">
    <source>
        <dbReference type="Proteomes" id="UP001320420"/>
    </source>
</evidence>
<dbReference type="PANTHER" id="PTHR22880">
    <property type="entry name" value="FALZ-RELATED BROMODOMAIN-CONTAINING PROTEINS"/>
    <property type="match status" value="1"/>
</dbReference>
<dbReference type="PANTHER" id="PTHR22880:SF225">
    <property type="entry name" value="BROMODOMAIN-CONTAINING PROTEIN BET-1-RELATED"/>
    <property type="match status" value="1"/>
</dbReference>
<evidence type="ECO:0000256" key="2">
    <source>
        <dbReference type="PROSITE-ProRule" id="PRU00035"/>
    </source>
</evidence>
<dbReference type="InterPro" id="IPR011333">
    <property type="entry name" value="SKP1/BTB/POZ_sf"/>
</dbReference>
<dbReference type="EMBL" id="JAKJXP020000014">
    <property type="protein sequence ID" value="KAK7755181.1"/>
    <property type="molecule type" value="Genomic_DNA"/>
</dbReference>
<dbReference type="CDD" id="cd18186">
    <property type="entry name" value="BTB_POZ_ZBTB_KLHL-like"/>
    <property type="match status" value="1"/>
</dbReference>
<dbReference type="Pfam" id="PF00651">
    <property type="entry name" value="BTB"/>
    <property type="match status" value="1"/>
</dbReference>
<dbReference type="GO" id="GO:0005634">
    <property type="term" value="C:nucleus"/>
    <property type="evidence" value="ECO:0007669"/>
    <property type="project" value="TreeGrafter"/>
</dbReference>
<organism evidence="6 7">
    <name type="scientific">Diatrype stigma</name>
    <dbReference type="NCBI Taxonomy" id="117547"/>
    <lineage>
        <taxon>Eukaryota</taxon>
        <taxon>Fungi</taxon>
        <taxon>Dikarya</taxon>
        <taxon>Ascomycota</taxon>
        <taxon>Pezizomycotina</taxon>
        <taxon>Sordariomycetes</taxon>
        <taxon>Xylariomycetidae</taxon>
        <taxon>Xylariales</taxon>
        <taxon>Diatrypaceae</taxon>
        <taxon>Diatrype</taxon>
    </lineage>
</organism>
<evidence type="ECO:0000259" key="5">
    <source>
        <dbReference type="PROSITE" id="PS50097"/>
    </source>
</evidence>
<dbReference type="InterPro" id="IPR001487">
    <property type="entry name" value="Bromodomain"/>
</dbReference>
<gene>
    <name evidence="6" type="ORF">SLS62_002686</name>
</gene>
<dbReference type="SMART" id="SM00297">
    <property type="entry name" value="BROMO"/>
    <property type="match status" value="1"/>
</dbReference>
<dbReference type="Gene3D" id="1.20.920.10">
    <property type="entry name" value="Bromodomain-like"/>
    <property type="match status" value="1"/>
</dbReference>
<sequence length="420" mass="47706">MAELNGNSQTHGEFSWREAHPIFVILLIGLGEVPFAIQRDFLYAHSEFFRNYFDQPAEGENKEGQIEHIIRLPEVTPEVFGLVQNFLYTGRLFSETEENPGYDVLVETWKAADKFEIPRLCGKVLEAMVECRRVTRSIPSTPLLVQAWRETPVGSELRKLLLTWTAEYIRSSESREEFSKSLPQEVLSELVIAMSHLNSAPVIQVDVVPSPDDQIQHKNIHYLEAADSGTESPSKAAKKPRSDVPSKRRSLSKVQNGNGRKALPGPSGTVNKRVKRKRSSAHPVDENQEFTTEQKLAFCSDLMGRMLSGPGKSQKLGFWTRFVGPFREPVDPVKDNVPDYFEKVAKPMDLSTIQRKLGRNEYANADEFAADVRQIFTNCHTYWDEEAPIRATCDRLEKRFEEKYGEMRLWLASAVAEDAA</sequence>
<dbReference type="Proteomes" id="UP001320420">
    <property type="component" value="Unassembled WGS sequence"/>
</dbReference>
<dbReference type="InterPro" id="IPR000210">
    <property type="entry name" value="BTB/POZ_dom"/>
</dbReference>
<keyword evidence="1 2" id="KW-0103">Bromodomain</keyword>
<dbReference type="SUPFAM" id="SSF47370">
    <property type="entry name" value="Bromodomain"/>
    <property type="match status" value="1"/>
</dbReference>
<dbReference type="GO" id="GO:0006355">
    <property type="term" value="P:regulation of DNA-templated transcription"/>
    <property type="evidence" value="ECO:0007669"/>
    <property type="project" value="TreeGrafter"/>
</dbReference>
<protein>
    <submittedName>
        <fullName evidence="6">Uncharacterized protein</fullName>
    </submittedName>
</protein>
<keyword evidence="7" id="KW-1185">Reference proteome</keyword>
<proteinExistence type="predicted"/>
<evidence type="ECO:0000259" key="4">
    <source>
        <dbReference type="PROSITE" id="PS50014"/>
    </source>
</evidence>
<dbReference type="PRINTS" id="PR00503">
    <property type="entry name" value="BROMODOMAIN"/>
</dbReference>
<feature type="region of interest" description="Disordered" evidence="3">
    <location>
        <begin position="224"/>
        <end position="289"/>
    </location>
</feature>
<dbReference type="InterPro" id="IPR036427">
    <property type="entry name" value="Bromodomain-like_sf"/>
</dbReference>
<evidence type="ECO:0000256" key="3">
    <source>
        <dbReference type="SAM" id="MobiDB-lite"/>
    </source>
</evidence>
<comment type="caution">
    <text evidence="6">The sequence shown here is derived from an EMBL/GenBank/DDBJ whole genome shotgun (WGS) entry which is preliminary data.</text>
</comment>
<name>A0AAN9YRX6_9PEZI</name>
<evidence type="ECO:0000256" key="1">
    <source>
        <dbReference type="ARBA" id="ARBA00023117"/>
    </source>
</evidence>
<dbReference type="Gene3D" id="3.30.710.10">
    <property type="entry name" value="Potassium Channel Kv1.1, Chain A"/>
    <property type="match status" value="1"/>
</dbReference>
<dbReference type="GO" id="GO:0006338">
    <property type="term" value="P:chromatin remodeling"/>
    <property type="evidence" value="ECO:0007669"/>
    <property type="project" value="TreeGrafter"/>
</dbReference>
<accession>A0AAN9YRX6</accession>
<evidence type="ECO:0000313" key="6">
    <source>
        <dbReference type="EMBL" id="KAK7755181.1"/>
    </source>
</evidence>
<reference evidence="6 7" key="1">
    <citation type="submission" date="2024-02" db="EMBL/GenBank/DDBJ databases">
        <title>De novo assembly and annotation of 12 fungi associated with fruit tree decline syndrome in Ontario, Canada.</title>
        <authorList>
            <person name="Sulman M."/>
            <person name="Ellouze W."/>
            <person name="Ilyukhin E."/>
        </authorList>
    </citation>
    <scope>NUCLEOTIDE SEQUENCE [LARGE SCALE GENOMIC DNA]</scope>
    <source>
        <strain evidence="6 7">M11/M66-122</strain>
    </source>
</reference>
<dbReference type="SMART" id="SM00225">
    <property type="entry name" value="BTB"/>
    <property type="match status" value="1"/>
</dbReference>
<feature type="domain" description="BTB" evidence="5">
    <location>
        <begin position="24"/>
        <end position="96"/>
    </location>
</feature>
<dbReference type="PROSITE" id="PS50097">
    <property type="entry name" value="BTB"/>
    <property type="match status" value="1"/>
</dbReference>